<feature type="region of interest" description="Disordered" evidence="1">
    <location>
        <begin position="1"/>
        <end position="89"/>
    </location>
</feature>
<dbReference type="AlphaFoldDB" id="A0A2J6PUP9"/>
<feature type="region of interest" description="Disordered" evidence="1">
    <location>
        <begin position="111"/>
        <end position="235"/>
    </location>
</feature>
<proteinExistence type="predicted"/>
<name>A0A2J6PUP9_9HELO</name>
<feature type="compositionally biased region" description="Low complexity" evidence="1">
    <location>
        <begin position="45"/>
        <end position="55"/>
    </location>
</feature>
<keyword evidence="3" id="KW-1185">Reference proteome</keyword>
<feature type="compositionally biased region" description="Polar residues" evidence="1">
    <location>
        <begin position="178"/>
        <end position="187"/>
    </location>
</feature>
<evidence type="ECO:0008006" key="4">
    <source>
        <dbReference type="Google" id="ProtNLM"/>
    </source>
</evidence>
<evidence type="ECO:0000313" key="2">
    <source>
        <dbReference type="EMBL" id="PMD17636.1"/>
    </source>
</evidence>
<dbReference type="OrthoDB" id="539213at2759"/>
<feature type="compositionally biased region" description="Polar residues" evidence="1">
    <location>
        <begin position="1"/>
        <end position="13"/>
    </location>
</feature>
<feature type="compositionally biased region" description="Polar residues" evidence="1">
    <location>
        <begin position="197"/>
        <end position="215"/>
    </location>
</feature>
<dbReference type="Proteomes" id="UP000235672">
    <property type="component" value="Unassembled WGS sequence"/>
</dbReference>
<evidence type="ECO:0000256" key="1">
    <source>
        <dbReference type="SAM" id="MobiDB-lite"/>
    </source>
</evidence>
<dbReference type="EMBL" id="KZ613498">
    <property type="protein sequence ID" value="PMD17636.1"/>
    <property type="molecule type" value="Genomic_DNA"/>
</dbReference>
<protein>
    <recommendedName>
        <fullName evidence="4">Zn(2)-C6 fungal-type domain-containing protein</fullName>
    </recommendedName>
</protein>
<gene>
    <name evidence="2" type="ORF">NA56DRAFT_262503</name>
</gene>
<sequence>MPWTTSLDSSTPRRNGAPVKERVTGVSHVADDPANPRAKGRAVLPSSSPSSAYYSGEKRRQNKSPSPERAEQQRKDLKKRKLNRQSCSYCHAEKQKCLPSERHWPGTKCNLCTEKGLPCSPPQSKSGKQDGTKDRSRGTSGRQGTPSDDAGLDGDTIEALHPVASVDRLPGVQKRYPTPSTSSNSQDAPGKSELLTHPSSASLVSQPAENSSMKSSPDVVPLVHQDSSHKSFVRPSADGINRSELVCPECHKPVKTQSELK</sequence>
<feature type="compositionally biased region" description="Basic and acidic residues" evidence="1">
    <location>
        <begin position="127"/>
        <end position="137"/>
    </location>
</feature>
<evidence type="ECO:0000313" key="3">
    <source>
        <dbReference type="Proteomes" id="UP000235672"/>
    </source>
</evidence>
<reference evidence="2 3" key="1">
    <citation type="submission" date="2016-05" db="EMBL/GenBank/DDBJ databases">
        <title>A degradative enzymes factory behind the ericoid mycorrhizal symbiosis.</title>
        <authorList>
            <consortium name="DOE Joint Genome Institute"/>
            <person name="Martino E."/>
            <person name="Morin E."/>
            <person name="Grelet G."/>
            <person name="Kuo A."/>
            <person name="Kohler A."/>
            <person name="Daghino S."/>
            <person name="Barry K."/>
            <person name="Choi C."/>
            <person name="Cichocki N."/>
            <person name="Clum A."/>
            <person name="Copeland A."/>
            <person name="Hainaut M."/>
            <person name="Haridas S."/>
            <person name="Labutti K."/>
            <person name="Lindquist E."/>
            <person name="Lipzen A."/>
            <person name="Khouja H.-R."/>
            <person name="Murat C."/>
            <person name="Ohm R."/>
            <person name="Olson A."/>
            <person name="Spatafora J."/>
            <person name="Veneault-Fourrey C."/>
            <person name="Henrissat B."/>
            <person name="Grigoriev I."/>
            <person name="Martin F."/>
            <person name="Perotto S."/>
        </authorList>
    </citation>
    <scope>NUCLEOTIDE SEQUENCE [LARGE SCALE GENOMIC DNA]</scope>
    <source>
        <strain evidence="2 3">UAMH 7357</strain>
    </source>
</reference>
<organism evidence="2 3">
    <name type="scientific">Hyaloscypha hepaticicola</name>
    <dbReference type="NCBI Taxonomy" id="2082293"/>
    <lineage>
        <taxon>Eukaryota</taxon>
        <taxon>Fungi</taxon>
        <taxon>Dikarya</taxon>
        <taxon>Ascomycota</taxon>
        <taxon>Pezizomycotina</taxon>
        <taxon>Leotiomycetes</taxon>
        <taxon>Helotiales</taxon>
        <taxon>Hyaloscyphaceae</taxon>
        <taxon>Hyaloscypha</taxon>
    </lineage>
</organism>
<feature type="compositionally biased region" description="Basic and acidic residues" evidence="1">
    <location>
        <begin position="66"/>
        <end position="75"/>
    </location>
</feature>
<accession>A0A2J6PUP9</accession>